<dbReference type="Proteomes" id="UP000288216">
    <property type="component" value="Unassembled WGS sequence"/>
</dbReference>
<proteinExistence type="predicted"/>
<organism evidence="2 3">
    <name type="scientific">Scyliorhinus torazame</name>
    <name type="common">Cloudy catshark</name>
    <name type="synonym">Catulus torazame</name>
    <dbReference type="NCBI Taxonomy" id="75743"/>
    <lineage>
        <taxon>Eukaryota</taxon>
        <taxon>Metazoa</taxon>
        <taxon>Chordata</taxon>
        <taxon>Craniata</taxon>
        <taxon>Vertebrata</taxon>
        <taxon>Chondrichthyes</taxon>
        <taxon>Elasmobranchii</taxon>
        <taxon>Galeomorphii</taxon>
        <taxon>Galeoidea</taxon>
        <taxon>Carcharhiniformes</taxon>
        <taxon>Scyliorhinidae</taxon>
        <taxon>Scyliorhinus</taxon>
    </lineage>
</organism>
<comment type="caution">
    <text evidence="2">The sequence shown here is derived from an EMBL/GenBank/DDBJ whole genome shotgun (WGS) entry which is preliminary data.</text>
</comment>
<evidence type="ECO:0000313" key="2">
    <source>
        <dbReference type="EMBL" id="GCB62614.1"/>
    </source>
</evidence>
<feature type="compositionally biased region" description="Polar residues" evidence="1">
    <location>
        <begin position="1"/>
        <end position="19"/>
    </location>
</feature>
<evidence type="ECO:0000256" key="1">
    <source>
        <dbReference type="SAM" id="MobiDB-lite"/>
    </source>
</evidence>
<dbReference type="EMBL" id="BFAA01002592">
    <property type="protein sequence ID" value="GCB62614.1"/>
    <property type="molecule type" value="Genomic_DNA"/>
</dbReference>
<gene>
    <name evidence="2" type="ORF">scyTo_0007259</name>
</gene>
<protein>
    <submittedName>
        <fullName evidence="2">Uncharacterized protein</fullName>
    </submittedName>
</protein>
<sequence>MLPRNGSSLNGELISNSLARGTEPKAQGENLQADIQIQLREREREGGGEDERLVIGTGTQSPPLFTAACCCEISTTCSGGISS</sequence>
<keyword evidence="3" id="KW-1185">Reference proteome</keyword>
<reference evidence="2 3" key="1">
    <citation type="journal article" date="2018" name="Nat. Ecol. Evol.">
        <title>Shark genomes provide insights into elasmobranch evolution and the origin of vertebrates.</title>
        <authorList>
            <person name="Hara Y"/>
            <person name="Yamaguchi K"/>
            <person name="Onimaru K"/>
            <person name="Kadota M"/>
            <person name="Koyanagi M"/>
            <person name="Keeley SD"/>
            <person name="Tatsumi K"/>
            <person name="Tanaka K"/>
            <person name="Motone F"/>
            <person name="Kageyama Y"/>
            <person name="Nozu R"/>
            <person name="Adachi N"/>
            <person name="Nishimura O"/>
            <person name="Nakagawa R"/>
            <person name="Tanegashima C"/>
            <person name="Kiyatake I"/>
            <person name="Matsumoto R"/>
            <person name="Murakumo K"/>
            <person name="Nishida K"/>
            <person name="Terakita A"/>
            <person name="Kuratani S"/>
            <person name="Sato K"/>
            <person name="Hyodo S Kuraku.S."/>
        </authorList>
    </citation>
    <scope>NUCLEOTIDE SEQUENCE [LARGE SCALE GENOMIC DNA]</scope>
</reference>
<name>A0A401NP43_SCYTO</name>
<accession>A0A401NP43</accession>
<feature type="region of interest" description="Disordered" evidence="1">
    <location>
        <begin position="1"/>
        <end position="31"/>
    </location>
</feature>
<evidence type="ECO:0000313" key="3">
    <source>
        <dbReference type="Proteomes" id="UP000288216"/>
    </source>
</evidence>
<dbReference type="AlphaFoldDB" id="A0A401NP43"/>